<evidence type="ECO:0000256" key="4">
    <source>
        <dbReference type="ARBA" id="ARBA00022859"/>
    </source>
</evidence>
<keyword evidence="9" id="KW-1185">Reference proteome</keyword>
<keyword evidence="3" id="KW-0399">Innate immunity</keyword>
<dbReference type="SMART" id="SM01289">
    <property type="entry name" value="PYRIN"/>
    <property type="match status" value="1"/>
</dbReference>
<dbReference type="GO" id="GO:0005829">
    <property type="term" value="C:cytosol"/>
    <property type="evidence" value="ECO:0007669"/>
    <property type="project" value="UniProtKB-SubCell"/>
</dbReference>
<evidence type="ECO:0000313" key="8">
    <source>
        <dbReference type="Ensembl" id="ENSNMLP00000009243.1"/>
    </source>
</evidence>
<keyword evidence="4" id="KW-0391">Immunity</keyword>
<dbReference type="PANTHER" id="PTHR46985:SF2">
    <property type="entry name" value="APOPTOSIS-ASSOCIATED SPECK-LIKE PROTEIN CONTAINING A CARD"/>
    <property type="match status" value="1"/>
</dbReference>
<evidence type="ECO:0000259" key="6">
    <source>
        <dbReference type="PROSITE" id="PS50209"/>
    </source>
</evidence>
<dbReference type="Pfam" id="PF00619">
    <property type="entry name" value="CARD"/>
    <property type="match status" value="1"/>
</dbReference>
<dbReference type="SUPFAM" id="SSF47986">
    <property type="entry name" value="DEATH domain"/>
    <property type="match status" value="2"/>
</dbReference>
<evidence type="ECO:0000313" key="9">
    <source>
        <dbReference type="Proteomes" id="UP000694523"/>
    </source>
</evidence>
<reference evidence="8" key="2">
    <citation type="submission" date="2025-09" db="UniProtKB">
        <authorList>
            <consortium name="Ensembl"/>
        </authorList>
    </citation>
    <scope>IDENTIFICATION</scope>
</reference>
<evidence type="ECO:0000256" key="5">
    <source>
        <dbReference type="ARBA" id="ARBA00023198"/>
    </source>
</evidence>
<dbReference type="Pfam" id="PF02758">
    <property type="entry name" value="PYRIN"/>
    <property type="match status" value="1"/>
</dbReference>
<proteinExistence type="predicted"/>
<sequence>MAAVKLRFPIAQALEKLSSEDLARFRTLMREPRGDGLSPNRFRVAQVEGKNCQELARLLVDTFVGKAIDIALKMLRLIDCNLAADELVEALETTPRWGRSKTLPDVPSLSTLDIPEKVSAPVEKGHFVDRHRNELIERVSHMYPILDHLLQEQVLGQEQYDQAMELRPYQAQMRFLFGGPLKTGGERAKEVLMSAICIHYPSLVQELWKKEG</sequence>
<accession>A0A8C6SNE8</accession>
<evidence type="ECO:0000256" key="2">
    <source>
        <dbReference type="ARBA" id="ARBA00022490"/>
    </source>
</evidence>
<evidence type="ECO:0000259" key="7">
    <source>
        <dbReference type="PROSITE" id="PS50824"/>
    </source>
</evidence>
<dbReference type="PROSITE" id="PS50209">
    <property type="entry name" value="CARD"/>
    <property type="match status" value="1"/>
</dbReference>
<dbReference type="GO" id="GO:0006954">
    <property type="term" value="P:inflammatory response"/>
    <property type="evidence" value="ECO:0007669"/>
    <property type="project" value="UniProtKB-KW"/>
</dbReference>
<dbReference type="InterPro" id="IPR001315">
    <property type="entry name" value="CARD"/>
</dbReference>
<evidence type="ECO:0000256" key="1">
    <source>
        <dbReference type="ARBA" id="ARBA00004514"/>
    </source>
</evidence>
<feature type="domain" description="Pyrin" evidence="7">
    <location>
        <begin position="1"/>
        <end position="93"/>
    </location>
</feature>
<reference evidence="8" key="1">
    <citation type="submission" date="2025-08" db="UniProtKB">
        <authorList>
            <consortium name="Ensembl"/>
        </authorList>
    </citation>
    <scope>IDENTIFICATION</scope>
</reference>
<dbReference type="InterPro" id="IPR011029">
    <property type="entry name" value="DEATH-like_dom_sf"/>
</dbReference>
<evidence type="ECO:0000256" key="3">
    <source>
        <dbReference type="ARBA" id="ARBA00022588"/>
    </source>
</evidence>
<dbReference type="GO" id="GO:0045087">
    <property type="term" value="P:innate immune response"/>
    <property type="evidence" value="ECO:0007669"/>
    <property type="project" value="UniProtKB-KW"/>
</dbReference>
<dbReference type="Ensembl" id="ENSNMLT00000010457.1">
    <property type="protein sequence ID" value="ENSNMLP00000009243.1"/>
    <property type="gene ID" value="ENSNMLG00000006443.1"/>
</dbReference>
<comment type="subcellular location">
    <subcellularLocation>
        <location evidence="1">Cytoplasm</location>
        <location evidence="1">Cytosol</location>
    </subcellularLocation>
</comment>
<dbReference type="Proteomes" id="UP000694523">
    <property type="component" value="Unplaced"/>
</dbReference>
<dbReference type="PROSITE" id="PS50824">
    <property type="entry name" value="DAPIN"/>
    <property type="match status" value="1"/>
</dbReference>
<dbReference type="InterPro" id="IPR004020">
    <property type="entry name" value="DAPIN"/>
</dbReference>
<protein>
    <recommendedName>
        <fullName evidence="10">Pyrin domain-containing protein</fullName>
    </recommendedName>
</protein>
<keyword evidence="5" id="KW-0395">Inflammatory response</keyword>
<feature type="domain" description="CARD" evidence="6">
    <location>
        <begin position="126"/>
        <end position="211"/>
    </location>
</feature>
<dbReference type="Gene3D" id="1.10.533.10">
    <property type="entry name" value="Death Domain, Fas"/>
    <property type="match status" value="2"/>
</dbReference>
<dbReference type="GO" id="GO:0042981">
    <property type="term" value="P:regulation of apoptotic process"/>
    <property type="evidence" value="ECO:0007669"/>
    <property type="project" value="InterPro"/>
</dbReference>
<keyword evidence="2" id="KW-0963">Cytoplasm</keyword>
<name>A0A8C6SNE8_9GOBI</name>
<dbReference type="InterPro" id="IPR051249">
    <property type="entry name" value="NLRP_Inflammasome"/>
</dbReference>
<dbReference type="AlphaFoldDB" id="A0A8C6SNE8"/>
<organism evidence="8 9">
    <name type="scientific">Neogobius melanostomus</name>
    <name type="common">round goby</name>
    <dbReference type="NCBI Taxonomy" id="47308"/>
    <lineage>
        <taxon>Eukaryota</taxon>
        <taxon>Metazoa</taxon>
        <taxon>Chordata</taxon>
        <taxon>Craniata</taxon>
        <taxon>Vertebrata</taxon>
        <taxon>Euteleostomi</taxon>
        <taxon>Actinopterygii</taxon>
        <taxon>Neopterygii</taxon>
        <taxon>Teleostei</taxon>
        <taxon>Neoteleostei</taxon>
        <taxon>Acanthomorphata</taxon>
        <taxon>Gobiaria</taxon>
        <taxon>Gobiiformes</taxon>
        <taxon>Gobioidei</taxon>
        <taxon>Gobiidae</taxon>
        <taxon>Benthophilinae</taxon>
        <taxon>Neogobiini</taxon>
        <taxon>Neogobius</taxon>
    </lineage>
</organism>
<dbReference type="PANTHER" id="PTHR46985">
    <property type="entry name" value="NACHT, LRR AND PYD DOMAINS-CONTAINING PROTEIN 1"/>
    <property type="match status" value="1"/>
</dbReference>
<evidence type="ECO:0008006" key="10">
    <source>
        <dbReference type="Google" id="ProtNLM"/>
    </source>
</evidence>